<dbReference type="OrthoDB" id="10564743at2759"/>
<dbReference type="EMBL" id="CAJJDN010000054">
    <property type="protein sequence ID" value="CAD8089582.1"/>
    <property type="molecule type" value="Genomic_DNA"/>
</dbReference>
<sequence length="159" mass="18917">MLKNVIQVLQKFFVLISSVPYINNISNIYINIISPPIKQPQMSSNYSMTKFRNPTFIKQFIRLIILFPEAKSKIQKYENVKFIFQLKVQQITPKCKSMKMNSDNICKKYSIGMHVQEVSQLNYRVMQGQNHHIPCILLKFWTLYDQYQALKTKYLKEKL</sequence>
<protein>
    <submittedName>
        <fullName evidence="1">Uncharacterized protein</fullName>
    </submittedName>
</protein>
<evidence type="ECO:0000313" key="2">
    <source>
        <dbReference type="Proteomes" id="UP000692954"/>
    </source>
</evidence>
<proteinExistence type="predicted"/>
<reference evidence="1" key="1">
    <citation type="submission" date="2021-01" db="EMBL/GenBank/DDBJ databases">
        <authorList>
            <consortium name="Genoscope - CEA"/>
            <person name="William W."/>
        </authorList>
    </citation>
    <scope>NUCLEOTIDE SEQUENCE</scope>
</reference>
<evidence type="ECO:0000313" key="1">
    <source>
        <dbReference type="EMBL" id="CAD8089582.1"/>
    </source>
</evidence>
<comment type="caution">
    <text evidence="1">The sequence shown here is derived from an EMBL/GenBank/DDBJ whole genome shotgun (WGS) entry which is preliminary data.</text>
</comment>
<keyword evidence="2" id="KW-1185">Reference proteome</keyword>
<dbReference type="Proteomes" id="UP000692954">
    <property type="component" value="Unassembled WGS sequence"/>
</dbReference>
<name>A0A8S1NBS2_9CILI</name>
<gene>
    <name evidence="1" type="ORF">PSON_ATCC_30995.1.T0540206</name>
</gene>
<organism evidence="1 2">
    <name type="scientific">Paramecium sonneborni</name>
    <dbReference type="NCBI Taxonomy" id="65129"/>
    <lineage>
        <taxon>Eukaryota</taxon>
        <taxon>Sar</taxon>
        <taxon>Alveolata</taxon>
        <taxon>Ciliophora</taxon>
        <taxon>Intramacronucleata</taxon>
        <taxon>Oligohymenophorea</taxon>
        <taxon>Peniculida</taxon>
        <taxon>Parameciidae</taxon>
        <taxon>Paramecium</taxon>
    </lineage>
</organism>
<accession>A0A8S1NBS2</accession>
<dbReference type="AlphaFoldDB" id="A0A8S1NBS2"/>